<accession>A0A8J7IEL6</accession>
<organism evidence="8 9">
    <name type="scientific">Snuella sedimenti</name>
    <dbReference type="NCBI Taxonomy" id="2798802"/>
    <lineage>
        <taxon>Bacteria</taxon>
        <taxon>Pseudomonadati</taxon>
        <taxon>Bacteroidota</taxon>
        <taxon>Flavobacteriia</taxon>
        <taxon>Flavobacteriales</taxon>
        <taxon>Flavobacteriaceae</taxon>
        <taxon>Snuella</taxon>
    </lineage>
</organism>
<dbReference type="InterPro" id="IPR011041">
    <property type="entry name" value="Quinoprot_gluc/sorb_DH_b-prop"/>
</dbReference>
<feature type="domain" description="Cytochrome c" evidence="7">
    <location>
        <begin position="845"/>
        <end position="928"/>
    </location>
</feature>
<evidence type="ECO:0000313" key="9">
    <source>
        <dbReference type="Proteomes" id="UP000610931"/>
    </source>
</evidence>
<evidence type="ECO:0000259" key="6">
    <source>
        <dbReference type="PROSITE" id="PS50093"/>
    </source>
</evidence>
<dbReference type="EMBL" id="JAELVQ010000001">
    <property type="protein sequence ID" value="MBJ6366662.1"/>
    <property type="molecule type" value="Genomic_DNA"/>
</dbReference>
<keyword evidence="9" id="KW-1185">Reference proteome</keyword>
<dbReference type="Gene3D" id="3.40.50.880">
    <property type="match status" value="1"/>
</dbReference>
<dbReference type="InterPro" id="IPR011042">
    <property type="entry name" value="6-blade_b-propeller_TolB-like"/>
</dbReference>
<keyword evidence="3 4" id="KW-0408">Iron</keyword>
<dbReference type="InterPro" id="IPR009056">
    <property type="entry name" value="Cyt_c-like_dom"/>
</dbReference>
<dbReference type="InterPro" id="IPR029062">
    <property type="entry name" value="Class_I_gatase-like"/>
</dbReference>
<dbReference type="PANTHER" id="PTHR40469:SF2">
    <property type="entry name" value="GALACTOSE-BINDING DOMAIN-LIKE SUPERFAMILY PROTEIN"/>
    <property type="match status" value="1"/>
</dbReference>
<dbReference type="Gene3D" id="1.10.760.10">
    <property type="entry name" value="Cytochrome c-like domain"/>
    <property type="match status" value="1"/>
</dbReference>
<dbReference type="PROSITE" id="PS51007">
    <property type="entry name" value="CYTC"/>
    <property type="match status" value="1"/>
</dbReference>
<feature type="signal peptide" evidence="5">
    <location>
        <begin position="1"/>
        <end position="24"/>
    </location>
</feature>
<evidence type="ECO:0000313" key="8">
    <source>
        <dbReference type="EMBL" id="MBJ6366662.1"/>
    </source>
</evidence>
<dbReference type="InterPro" id="IPR013783">
    <property type="entry name" value="Ig-like_fold"/>
</dbReference>
<dbReference type="Pfam" id="PF06283">
    <property type="entry name" value="ThuA"/>
    <property type="match status" value="1"/>
</dbReference>
<gene>
    <name evidence="8" type="ORF">JF259_01045</name>
</gene>
<dbReference type="InterPro" id="IPR012938">
    <property type="entry name" value="Glc/Sorbosone_DH"/>
</dbReference>
<keyword evidence="5" id="KW-0732">Signal</keyword>
<proteinExistence type="predicted"/>
<dbReference type="GO" id="GO:0046872">
    <property type="term" value="F:metal ion binding"/>
    <property type="evidence" value="ECO:0007669"/>
    <property type="project" value="UniProtKB-KW"/>
</dbReference>
<dbReference type="InterPro" id="IPR022409">
    <property type="entry name" value="PKD/Chitinase_dom"/>
</dbReference>
<dbReference type="PANTHER" id="PTHR40469">
    <property type="entry name" value="SECRETED GLYCOSYL HYDROLASE"/>
    <property type="match status" value="1"/>
</dbReference>
<dbReference type="Pfam" id="PF07995">
    <property type="entry name" value="GSDH"/>
    <property type="match status" value="1"/>
</dbReference>
<dbReference type="CDD" id="cd04084">
    <property type="entry name" value="CBM6_xylanase-like"/>
    <property type="match status" value="1"/>
</dbReference>
<feature type="domain" description="PKD" evidence="6">
    <location>
        <begin position="692"/>
        <end position="774"/>
    </location>
</feature>
<dbReference type="SUPFAM" id="SSF46626">
    <property type="entry name" value="Cytochrome c"/>
    <property type="match status" value="1"/>
</dbReference>
<name>A0A8J7IEL6_9FLAO</name>
<dbReference type="Gene3D" id="2.60.120.260">
    <property type="entry name" value="Galactose-binding domain-like"/>
    <property type="match status" value="1"/>
</dbReference>
<dbReference type="GO" id="GO:0009055">
    <property type="term" value="F:electron transfer activity"/>
    <property type="evidence" value="ECO:0007669"/>
    <property type="project" value="InterPro"/>
</dbReference>
<dbReference type="Gene3D" id="2.120.10.30">
    <property type="entry name" value="TolB, C-terminal domain"/>
    <property type="match status" value="1"/>
</dbReference>
<dbReference type="SMART" id="SM00089">
    <property type="entry name" value="PKD"/>
    <property type="match status" value="1"/>
</dbReference>
<dbReference type="SUPFAM" id="SSF49299">
    <property type="entry name" value="PKD domain"/>
    <property type="match status" value="1"/>
</dbReference>
<dbReference type="PROSITE" id="PS51257">
    <property type="entry name" value="PROKAR_LIPOPROTEIN"/>
    <property type="match status" value="1"/>
</dbReference>
<evidence type="ECO:0000256" key="5">
    <source>
        <dbReference type="SAM" id="SignalP"/>
    </source>
</evidence>
<evidence type="ECO:0000256" key="3">
    <source>
        <dbReference type="ARBA" id="ARBA00023004"/>
    </source>
</evidence>
<evidence type="ECO:0000256" key="4">
    <source>
        <dbReference type="PROSITE-ProRule" id="PRU00433"/>
    </source>
</evidence>
<dbReference type="SUPFAM" id="SSF52317">
    <property type="entry name" value="Class I glutamine amidotransferase-like"/>
    <property type="match status" value="1"/>
</dbReference>
<dbReference type="InterPro" id="IPR029010">
    <property type="entry name" value="ThuA-like"/>
</dbReference>
<dbReference type="InterPro" id="IPR036909">
    <property type="entry name" value="Cyt_c-like_dom_sf"/>
</dbReference>
<dbReference type="SUPFAM" id="SSF50952">
    <property type="entry name" value="Soluble quinoprotein glucose dehydrogenase"/>
    <property type="match status" value="1"/>
</dbReference>
<dbReference type="Proteomes" id="UP000610931">
    <property type="component" value="Unassembled WGS sequence"/>
</dbReference>
<dbReference type="AlphaFoldDB" id="A0A8J7IEL6"/>
<sequence>MKFNLMKKLAVYLTIAFSILSCNSNDKTVLVFSKTAGFRHGSIEPGIVALKKLGVENHFKVVASEDAAYFVEDSLKQFSTVIFLNTTGDILNESQQADFERYIQAGGGFVGVHAATDTEYEWPWYNKLVGAYFKNHPKIQEATLNVIDKTHPSTTSLNDTWSKEDEWYNFRDIYPKINVLIKIDENSYKGGSNGDNHPISWYHEYDGGRSFYTEMGHTNETYTDTSFLKHLLGGITYAIGENKLDYTKATSDRVPPENRFTRQVLDFNLNEPMELDELPNRGILFVERRGALKLFDFKTEQTKTIAQLDLFYGNEDGLLGLAVDPNYEANNWIYLFYSAPGDDPLQYVSRFDLKDDTLDLKSEKILLKIPTIRKCCHSGGALEFGPNGNLFITLGDNTNPFESSGYAPIDEREGRALWDAQKSASNTNDLRGKILRIKPEADGTYSIPEGNLFPIGMPDTRPEIYTMGCRNPFRPSIDSKTGYLYWGDVGPDAGKGHPDRGPKGMGEFNQARNAGFWGWPYTRGNNQVYNDYNFTTKESGPKFDPNHLINNSPNNTGLKELPPVQESLIWYSYDKSEEFPWLGTGGVNPMAGPIFHASDYPHAKTTFPSYFEDKLILYEWMRDWIYVVTLDENHNYKKAERFMPKSEFSHPMDMIFGSDGSLYVLEYGQKWNSQNLDARLNRITYIEGNRKPIARITKDTEVGSTPLTVKFSGAESEDYDNDPLSYEWYFTSNEVQATEVNPSFTFNEAGTYTVRLKVKDKEGETATAETKILVGNDPPELSIKIEPDNLLYWDNKKVNYTVTVTDKQDGSTTDGSIDPNKVKVTLDYIPEGKDLVKATLGHQQNTVPEGQKLIDASDCKACHATNIKVNGPSYIDIAKRYTKKDIGYLVSKIIKGGSGVWGEHMMSAHPQLKADEVDKIVKYILSLKPDNSTKKKLLPISGTIEFKEHIGKENQGMYVLMASYLDNGNDDQLESKLSAREQVIFKAPKIEAEKADEKSTGLGTWDAEGQKLVGSIVNNSYLKFDNLNLKGLESIKFSAFYASDYPYNGRLEIREKAPDGKLIGATKLGYHNEHKGAMKYYQIPVRPTLDKAPLYLVFKNDTDKEQYIANANWILLNYKH</sequence>
<reference evidence="8" key="1">
    <citation type="submission" date="2020-12" db="EMBL/GenBank/DDBJ databases">
        <title>Snuella sp. nov., isolated from sediment in Incheon.</title>
        <authorList>
            <person name="Kim W."/>
        </authorList>
    </citation>
    <scope>NUCLEOTIDE SEQUENCE</scope>
    <source>
        <strain evidence="8">CAU 1569</strain>
    </source>
</reference>
<dbReference type="PROSITE" id="PS50093">
    <property type="entry name" value="PKD"/>
    <property type="match status" value="1"/>
</dbReference>
<keyword evidence="2 4" id="KW-0479">Metal-binding</keyword>
<protein>
    <submittedName>
        <fullName evidence="8">ThuA domain-containing protein</fullName>
    </submittedName>
</protein>
<dbReference type="InterPro" id="IPR035986">
    <property type="entry name" value="PKD_dom_sf"/>
</dbReference>
<comment type="caution">
    <text evidence="8">The sequence shown here is derived from an EMBL/GenBank/DDBJ whole genome shotgun (WGS) entry which is preliminary data.</text>
</comment>
<feature type="chain" id="PRO_5035244305" evidence="5">
    <location>
        <begin position="25"/>
        <end position="1120"/>
    </location>
</feature>
<dbReference type="Pfam" id="PF00034">
    <property type="entry name" value="Cytochrom_C"/>
    <property type="match status" value="1"/>
</dbReference>
<keyword evidence="1 4" id="KW-0349">Heme</keyword>
<dbReference type="CDD" id="cd00146">
    <property type="entry name" value="PKD"/>
    <property type="match status" value="1"/>
</dbReference>
<dbReference type="Pfam" id="PF18911">
    <property type="entry name" value="PKD_4"/>
    <property type="match status" value="1"/>
</dbReference>
<dbReference type="Gene3D" id="2.60.40.10">
    <property type="entry name" value="Immunoglobulins"/>
    <property type="match status" value="1"/>
</dbReference>
<dbReference type="GO" id="GO:0020037">
    <property type="term" value="F:heme binding"/>
    <property type="evidence" value="ECO:0007669"/>
    <property type="project" value="InterPro"/>
</dbReference>
<evidence type="ECO:0000256" key="1">
    <source>
        <dbReference type="ARBA" id="ARBA00022617"/>
    </source>
</evidence>
<evidence type="ECO:0000256" key="2">
    <source>
        <dbReference type="ARBA" id="ARBA00022723"/>
    </source>
</evidence>
<evidence type="ECO:0000259" key="7">
    <source>
        <dbReference type="PROSITE" id="PS51007"/>
    </source>
</evidence>
<dbReference type="InterPro" id="IPR000601">
    <property type="entry name" value="PKD_dom"/>
</dbReference>